<dbReference type="RefSeq" id="WP_244527664.1">
    <property type="nucleotide sequence ID" value="NZ_FQXD01000004.1"/>
</dbReference>
<gene>
    <name evidence="4" type="ORF">SAMN05421807_10448</name>
</gene>
<dbReference type="Pfam" id="PF13524">
    <property type="entry name" value="Glyco_trans_1_2"/>
    <property type="match status" value="1"/>
</dbReference>
<evidence type="ECO:0000313" key="4">
    <source>
        <dbReference type="EMBL" id="SHH11127.1"/>
    </source>
</evidence>
<reference evidence="5" key="1">
    <citation type="submission" date="2016-11" db="EMBL/GenBank/DDBJ databases">
        <authorList>
            <person name="Varghese N."/>
            <person name="Submissions S."/>
        </authorList>
    </citation>
    <scope>NUCLEOTIDE SEQUENCE [LARGE SCALE GENOMIC DNA]</scope>
    <source>
        <strain evidence="5">CGMCC 1.6496</strain>
    </source>
</reference>
<keyword evidence="2 4" id="KW-0808">Transferase</keyword>
<keyword evidence="1" id="KW-0328">Glycosyltransferase</keyword>
<keyword evidence="5" id="KW-1185">Reference proteome</keyword>
<sequence length="398" mass="45820">MKRKVCMLLCYLPFLDSRIFECEAKSLVKLGYDVTILAPRKNGFLFHIDGKPFSNQFRDEIFHYHGIKVIAYDSEKRSSDYLVDPLYQLGLKEEADFYHAHELNSFSYGKEIKRTLKEQQNKQVKLIYDSRQITPDPMSSKINAETKQNWMKMLQENIKEVDFIITVSDSIKAWYLAINPLLPVEVIYNAPPLTPTIKEKSTSDDSFVIAHEGNISKETFEKIKAITSDYNGKKGIQFKIIGGSRYGNEMLLIPNHLQSRIKLTGWVDYQSLPLAMSDVDIGFIDLDPSSSLNNAFSMPHKLFSFLNNGIPVVANKCSDLEKFIKTHHCGVVIDKLTPSSLDYIEAIKYVEQHPDEWETMRKNARKVMEATYSWEHMENRLLSVYQSLDANSLPYLLS</sequence>
<name>A0A1M5QAE8_9BACI</name>
<dbReference type="PANTHER" id="PTHR12526">
    <property type="entry name" value="GLYCOSYLTRANSFERASE"/>
    <property type="match status" value="1"/>
</dbReference>
<dbReference type="PANTHER" id="PTHR12526:SF629">
    <property type="entry name" value="TEICHURONIC ACID BIOSYNTHESIS GLYCOSYLTRANSFERASE TUAH-RELATED"/>
    <property type="match status" value="1"/>
</dbReference>
<proteinExistence type="predicted"/>
<evidence type="ECO:0000256" key="2">
    <source>
        <dbReference type="ARBA" id="ARBA00022679"/>
    </source>
</evidence>
<feature type="domain" description="Spore protein YkvP/CgeB glycosyl transferase-like" evidence="3">
    <location>
        <begin position="233"/>
        <end position="382"/>
    </location>
</feature>
<dbReference type="EMBL" id="FQXD01000004">
    <property type="protein sequence ID" value="SHH11127.1"/>
    <property type="molecule type" value="Genomic_DNA"/>
</dbReference>
<dbReference type="AlphaFoldDB" id="A0A1M5QAE8"/>
<evidence type="ECO:0000259" key="3">
    <source>
        <dbReference type="Pfam" id="PF13524"/>
    </source>
</evidence>
<dbReference type="Proteomes" id="UP000184079">
    <property type="component" value="Unassembled WGS sequence"/>
</dbReference>
<dbReference type="SUPFAM" id="SSF53756">
    <property type="entry name" value="UDP-Glycosyltransferase/glycogen phosphorylase"/>
    <property type="match status" value="1"/>
</dbReference>
<dbReference type="InterPro" id="IPR055259">
    <property type="entry name" value="YkvP/CgeB_Glyco_trans-like"/>
</dbReference>
<protein>
    <submittedName>
        <fullName evidence="4">Glycosyltransferase involved in cell wall bisynthesis</fullName>
    </submittedName>
</protein>
<organism evidence="4 5">
    <name type="scientific">Virgibacillus chiguensis</name>
    <dbReference type="NCBI Taxonomy" id="411959"/>
    <lineage>
        <taxon>Bacteria</taxon>
        <taxon>Bacillati</taxon>
        <taxon>Bacillota</taxon>
        <taxon>Bacilli</taxon>
        <taxon>Bacillales</taxon>
        <taxon>Bacillaceae</taxon>
        <taxon>Virgibacillus</taxon>
    </lineage>
</organism>
<dbReference type="Gene3D" id="3.40.50.2000">
    <property type="entry name" value="Glycogen Phosphorylase B"/>
    <property type="match status" value="2"/>
</dbReference>
<evidence type="ECO:0000256" key="1">
    <source>
        <dbReference type="ARBA" id="ARBA00022676"/>
    </source>
</evidence>
<evidence type="ECO:0000313" key="5">
    <source>
        <dbReference type="Proteomes" id="UP000184079"/>
    </source>
</evidence>
<accession>A0A1M5QAE8</accession>
<dbReference type="GO" id="GO:0016757">
    <property type="term" value="F:glycosyltransferase activity"/>
    <property type="evidence" value="ECO:0007669"/>
    <property type="project" value="UniProtKB-KW"/>
</dbReference>